<dbReference type="EMBL" id="BTRK01000003">
    <property type="protein sequence ID" value="GMR41259.1"/>
    <property type="molecule type" value="Genomic_DNA"/>
</dbReference>
<name>A0AAN4ZJY5_9BILA</name>
<feature type="non-terminal residue" evidence="2">
    <location>
        <position position="149"/>
    </location>
</feature>
<proteinExistence type="predicted"/>
<accession>A0AAN4ZJY5</accession>
<evidence type="ECO:0000313" key="3">
    <source>
        <dbReference type="Proteomes" id="UP001328107"/>
    </source>
</evidence>
<evidence type="ECO:0000256" key="1">
    <source>
        <dbReference type="SAM" id="MobiDB-lite"/>
    </source>
</evidence>
<evidence type="ECO:0000313" key="2">
    <source>
        <dbReference type="EMBL" id="GMR41259.1"/>
    </source>
</evidence>
<protein>
    <submittedName>
        <fullName evidence="2">Uncharacterized protein</fullName>
    </submittedName>
</protein>
<gene>
    <name evidence="2" type="ORF">PMAYCL1PPCAC_11454</name>
</gene>
<reference evidence="3" key="1">
    <citation type="submission" date="2022-10" db="EMBL/GenBank/DDBJ databases">
        <title>Genome assembly of Pristionchus species.</title>
        <authorList>
            <person name="Yoshida K."/>
            <person name="Sommer R.J."/>
        </authorList>
    </citation>
    <scope>NUCLEOTIDE SEQUENCE [LARGE SCALE GENOMIC DNA]</scope>
    <source>
        <strain evidence="3">RS5460</strain>
    </source>
</reference>
<dbReference type="Proteomes" id="UP001328107">
    <property type="component" value="Unassembled WGS sequence"/>
</dbReference>
<organism evidence="2 3">
    <name type="scientific">Pristionchus mayeri</name>
    <dbReference type="NCBI Taxonomy" id="1317129"/>
    <lineage>
        <taxon>Eukaryota</taxon>
        <taxon>Metazoa</taxon>
        <taxon>Ecdysozoa</taxon>
        <taxon>Nematoda</taxon>
        <taxon>Chromadorea</taxon>
        <taxon>Rhabditida</taxon>
        <taxon>Rhabditina</taxon>
        <taxon>Diplogasteromorpha</taxon>
        <taxon>Diplogasteroidea</taxon>
        <taxon>Neodiplogasteridae</taxon>
        <taxon>Pristionchus</taxon>
    </lineage>
</organism>
<dbReference type="AlphaFoldDB" id="A0AAN4ZJY5"/>
<feature type="region of interest" description="Disordered" evidence="1">
    <location>
        <begin position="28"/>
        <end position="56"/>
    </location>
</feature>
<comment type="caution">
    <text evidence="2">The sequence shown here is derived from an EMBL/GenBank/DDBJ whole genome shotgun (WGS) entry which is preliminary data.</text>
</comment>
<keyword evidence="3" id="KW-1185">Reference proteome</keyword>
<sequence length="149" mass="16851">MSLQQLLSSDDESFDVIDQSNDDRVCSFSGSEVSVGGRTVKEDETGGSTPANKEIEEERSLYRRELDLLDKESFAVLTIADCSKQVQSLVDLQQKYASYAEKLDDEMGQLQLQLEEKEERLADLRDQIKMNRKQQEPLLSVVGNIDVTK</sequence>